<keyword evidence="1" id="KW-0472">Membrane</keyword>
<evidence type="ECO:0000256" key="1">
    <source>
        <dbReference type="SAM" id="Phobius"/>
    </source>
</evidence>
<dbReference type="EMBL" id="LAZR01002440">
    <property type="protein sequence ID" value="KKN30029.1"/>
    <property type="molecule type" value="Genomic_DNA"/>
</dbReference>
<protein>
    <submittedName>
        <fullName evidence="2">Uncharacterized protein</fullName>
    </submittedName>
</protein>
<comment type="caution">
    <text evidence="2">The sequence shown here is derived from an EMBL/GenBank/DDBJ whole genome shotgun (WGS) entry which is preliminary data.</text>
</comment>
<evidence type="ECO:0000313" key="2">
    <source>
        <dbReference type="EMBL" id="KKN30029.1"/>
    </source>
</evidence>
<keyword evidence="1" id="KW-0812">Transmembrane</keyword>
<gene>
    <name evidence="2" type="ORF">LCGC14_0838020</name>
</gene>
<name>A0A0F9PIK9_9ZZZZ</name>
<feature type="transmembrane region" description="Helical" evidence="1">
    <location>
        <begin position="77"/>
        <end position="102"/>
    </location>
</feature>
<proteinExistence type="predicted"/>
<dbReference type="AlphaFoldDB" id="A0A0F9PIK9"/>
<accession>A0A0F9PIK9</accession>
<sequence>MGGRSSSKTVTDSSTNISTVTETNIGSIGLSGSEVVELAAVLEQGAAFQISAIRDTIERQAGSSLARVKFSDNDAPALVTAGINPTFIAAGIAAAIGIAVLASK</sequence>
<keyword evidence="1" id="KW-1133">Transmembrane helix</keyword>
<reference evidence="2" key="1">
    <citation type="journal article" date="2015" name="Nature">
        <title>Complex archaea that bridge the gap between prokaryotes and eukaryotes.</title>
        <authorList>
            <person name="Spang A."/>
            <person name="Saw J.H."/>
            <person name="Jorgensen S.L."/>
            <person name="Zaremba-Niedzwiedzka K."/>
            <person name="Martijn J."/>
            <person name="Lind A.E."/>
            <person name="van Eijk R."/>
            <person name="Schleper C."/>
            <person name="Guy L."/>
            <person name="Ettema T.J."/>
        </authorList>
    </citation>
    <scope>NUCLEOTIDE SEQUENCE</scope>
</reference>
<organism evidence="2">
    <name type="scientific">marine sediment metagenome</name>
    <dbReference type="NCBI Taxonomy" id="412755"/>
    <lineage>
        <taxon>unclassified sequences</taxon>
        <taxon>metagenomes</taxon>
        <taxon>ecological metagenomes</taxon>
    </lineage>
</organism>